<keyword evidence="5 6" id="KW-0472">Membrane</keyword>
<dbReference type="EMBL" id="VULX01000001">
    <property type="protein sequence ID" value="MSR89858.1"/>
    <property type="molecule type" value="Genomic_DNA"/>
</dbReference>
<evidence type="ECO:0000313" key="7">
    <source>
        <dbReference type="EMBL" id="MSR89858.1"/>
    </source>
</evidence>
<feature type="transmembrane region" description="Helical" evidence="6">
    <location>
        <begin position="411"/>
        <end position="431"/>
    </location>
</feature>
<comment type="subcellular location">
    <subcellularLocation>
        <location evidence="1">Cell membrane</location>
        <topology evidence="1">Multi-pass membrane protein</topology>
    </subcellularLocation>
</comment>
<dbReference type="Pfam" id="PF01943">
    <property type="entry name" value="Polysacc_synt"/>
    <property type="match status" value="1"/>
</dbReference>
<evidence type="ECO:0000256" key="5">
    <source>
        <dbReference type="ARBA" id="ARBA00023136"/>
    </source>
</evidence>
<protein>
    <submittedName>
        <fullName evidence="7">Polysaccharide biosynthesis protein</fullName>
    </submittedName>
</protein>
<feature type="transmembrane region" description="Helical" evidence="6">
    <location>
        <begin position="327"/>
        <end position="347"/>
    </location>
</feature>
<feature type="transmembrane region" description="Helical" evidence="6">
    <location>
        <begin position="286"/>
        <end position="306"/>
    </location>
</feature>
<dbReference type="Proteomes" id="UP000460287">
    <property type="component" value="Unassembled WGS sequence"/>
</dbReference>
<evidence type="ECO:0000256" key="3">
    <source>
        <dbReference type="ARBA" id="ARBA00022692"/>
    </source>
</evidence>
<sequence length="535" mass="58856">MGEQSSKNGFLMLTIAGILSKLLSVLYMPFLNSIIGMEGVGTYQQVYEVFTFVYALTGTGIQTAIAKYISELSAQGQEKDALRAFNLARKYLFLIGVTVTLILMILSKPISELIANPNITYGLIALAPSIAITAMLSTYRGYYQGQNRMTSIGISQVVEQFFNVAVSLIFAALLIKYGSAFGAAGGTIGTGAGALVATALLLFSFIKNRLDRQARSRDIAGITVSRKEHLTVLLSYAFPIILSNGMQNLGALIDATLISRRLQFSAGFDRKAATILYAQLGLYKQLYYVPLVIITALVTTVIPAISRNYVLKDRKAVKSNVRLSLRVTMLVIIPCGFGLSVLCNEIYEVLHYQGASLMVTGAFVTIFMAIVQTQSAILQGTNEFYSVVKSLMIGIVLKIVCNYTLVGIKGINIYGAIIGGYVCFVFPMIINQRRINKHLNMKLSLVKMSLKPLISSIFMSMVIFVVRIPVYWIARKMHIRGVIAAFPLVIVIIAGVAAYFYAIVELRGITKLDIDAMSPKLYRIIPKFFKKRIKT</sequence>
<feature type="transmembrane region" description="Helical" evidence="6">
    <location>
        <begin position="50"/>
        <end position="70"/>
    </location>
</feature>
<feature type="transmembrane region" description="Helical" evidence="6">
    <location>
        <begin position="119"/>
        <end position="139"/>
    </location>
</feature>
<feature type="transmembrane region" description="Helical" evidence="6">
    <location>
        <begin position="353"/>
        <end position="372"/>
    </location>
</feature>
<feature type="transmembrane region" description="Helical" evidence="6">
    <location>
        <begin position="183"/>
        <end position="206"/>
    </location>
</feature>
<comment type="caution">
    <text evidence="7">The sequence shown here is derived from an EMBL/GenBank/DDBJ whole genome shotgun (WGS) entry which is preliminary data.</text>
</comment>
<dbReference type="PIRSF" id="PIRSF038958">
    <property type="entry name" value="PG_synth_SpoVB"/>
    <property type="match status" value="1"/>
</dbReference>
<feature type="transmembrane region" description="Helical" evidence="6">
    <location>
        <begin position="9"/>
        <end position="30"/>
    </location>
</feature>
<dbReference type="PANTHER" id="PTHR30250">
    <property type="entry name" value="PST FAMILY PREDICTED COLANIC ACID TRANSPORTER"/>
    <property type="match status" value="1"/>
</dbReference>
<gene>
    <name evidence="7" type="ORF">FYJ33_00140</name>
</gene>
<dbReference type="InterPro" id="IPR024923">
    <property type="entry name" value="PG_synth_SpoVB"/>
</dbReference>
<keyword evidence="4 6" id="KW-1133">Transmembrane helix</keyword>
<reference evidence="7 8" key="1">
    <citation type="submission" date="2019-08" db="EMBL/GenBank/DDBJ databases">
        <title>In-depth cultivation of the pig gut microbiome towards novel bacterial diversity and tailored functional studies.</title>
        <authorList>
            <person name="Wylensek D."/>
            <person name="Hitch T.C.A."/>
            <person name="Clavel T."/>
        </authorList>
    </citation>
    <scope>NUCLEOTIDE SEQUENCE [LARGE SCALE GENOMIC DNA]</scope>
    <source>
        <strain evidence="7 8">WCA-383-APC-5B</strain>
    </source>
</reference>
<evidence type="ECO:0000256" key="1">
    <source>
        <dbReference type="ARBA" id="ARBA00004651"/>
    </source>
</evidence>
<feature type="transmembrane region" description="Helical" evidence="6">
    <location>
        <begin position="233"/>
        <end position="253"/>
    </location>
</feature>
<dbReference type="RefSeq" id="WP_154529748.1">
    <property type="nucleotide sequence ID" value="NZ_VULX01000001.1"/>
</dbReference>
<dbReference type="CDD" id="cd13124">
    <property type="entry name" value="MATE_SpoVB_like"/>
    <property type="match status" value="1"/>
</dbReference>
<feature type="transmembrane region" description="Helical" evidence="6">
    <location>
        <begin position="479"/>
        <end position="502"/>
    </location>
</feature>
<keyword evidence="2" id="KW-1003">Cell membrane</keyword>
<organism evidence="7 8">
    <name type="scientific">Inconstantimicrobium porci</name>
    <dbReference type="NCBI Taxonomy" id="2652291"/>
    <lineage>
        <taxon>Bacteria</taxon>
        <taxon>Bacillati</taxon>
        <taxon>Bacillota</taxon>
        <taxon>Clostridia</taxon>
        <taxon>Eubacteriales</taxon>
        <taxon>Clostridiaceae</taxon>
        <taxon>Inconstantimicrobium</taxon>
    </lineage>
</organism>
<proteinExistence type="predicted"/>
<evidence type="ECO:0000256" key="2">
    <source>
        <dbReference type="ARBA" id="ARBA00022475"/>
    </source>
</evidence>
<feature type="transmembrane region" description="Helical" evidence="6">
    <location>
        <begin position="452"/>
        <end position="473"/>
    </location>
</feature>
<feature type="transmembrane region" description="Helical" evidence="6">
    <location>
        <begin position="384"/>
        <end position="405"/>
    </location>
</feature>
<evidence type="ECO:0000256" key="6">
    <source>
        <dbReference type="SAM" id="Phobius"/>
    </source>
</evidence>
<dbReference type="InterPro" id="IPR050833">
    <property type="entry name" value="Poly_Biosynth_Transport"/>
</dbReference>
<dbReference type="AlphaFoldDB" id="A0A7X2MVH9"/>
<evidence type="ECO:0000256" key="4">
    <source>
        <dbReference type="ARBA" id="ARBA00022989"/>
    </source>
</evidence>
<feature type="transmembrane region" description="Helical" evidence="6">
    <location>
        <begin position="91"/>
        <end position="107"/>
    </location>
</feature>
<feature type="transmembrane region" description="Helical" evidence="6">
    <location>
        <begin position="160"/>
        <end position="177"/>
    </location>
</feature>
<dbReference type="GO" id="GO:0005886">
    <property type="term" value="C:plasma membrane"/>
    <property type="evidence" value="ECO:0007669"/>
    <property type="project" value="UniProtKB-SubCell"/>
</dbReference>
<accession>A0A7X2MVH9</accession>
<keyword evidence="3 6" id="KW-0812">Transmembrane</keyword>
<evidence type="ECO:0000313" key="8">
    <source>
        <dbReference type="Proteomes" id="UP000460287"/>
    </source>
</evidence>
<keyword evidence="8" id="KW-1185">Reference proteome</keyword>
<name>A0A7X2MVH9_9CLOT</name>
<dbReference type="PANTHER" id="PTHR30250:SF21">
    <property type="entry name" value="LIPID II FLIPPASE MURJ"/>
    <property type="match status" value="1"/>
</dbReference>
<dbReference type="InterPro" id="IPR002797">
    <property type="entry name" value="Polysacc_synth"/>
</dbReference>